<proteinExistence type="predicted"/>
<reference evidence="2 3" key="1">
    <citation type="submission" date="2018-03" db="EMBL/GenBank/DDBJ databases">
        <title>Genomic Encyclopedia of Archaeal and Bacterial Type Strains, Phase II (KMG-II): from individual species to whole genera.</title>
        <authorList>
            <person name="Goeker M."/>
        </authorList>
    </citation>
    <scope>NUCLEOTIDE SEQUENCE [LARGE SCALE GENOMIC DNA]</scope>
    <source>
        <strain evidence="2 3">DSM 45312</strain>
    </source>
</reference>
<protein>
    <submittedName>
        <fullName evidence="2">Uncharacterized protein (DUF1330 family)</fullName>
    </submittedName>
</protein>
<accession>A0A2P8DNS2</accession>
<evidence type="ECO:0000313" key="3">
    <source>
        <dbReference type="Proteomes" id="UP000240542"/>
    </source>
</evidence>
<evidence type="ECO:0000313" key="2">
    <source>
        <dbReference type="EMBL" id="PSK98851.1"/>
    </source>
</evidence>
<keyword evidence="3" id="KW-1185">Reference proteome</keyword>
<dbReference type="Pfam" id="PF07045">
    <property type="entry name" value="DUF1330"/>
    <property type="match status" value="1"/>
</dbReference>
<comment type="caution">
    <text evidence="2">The sequence shown here is derived from an EMBL/GenBank/DDBJ whole genome shotgun (WGS) entry which is preliminary data.</text>
</comment>
<feature type="domain" description="DUF1330" evidence="1">
    <location>
        <begin position="5"/>
        <end position="93"/>
    </location>
</feature>
<dbReference type="InterPro" id="IPR010753">
    <property type="entry name" value="DUF1330"/>
</dbReference>
<name>A0A2P8DNS2_9ACTN</name>
<evidence type="ECO:0000259" key="1">
    <source>
        <dbReference type="Pfam" id="PF07045"/>
    </source>
</evidence>
<dbReference type="InterPro" id="IPR011008">
    <property type="entry name" value="Dimeric_a/b-barrel"/>
</dbReference>
<sequence length="98" mass="10696">MHYIVIVRTDTVPDSDLGHYLANVGDTLARHNGRLLAFGAPSRLEGGVAYTKTAVIEFDSEAAATGWYHSDAYQDLASWRIQTLGHEVDINLVPGLGR</sequence>
<dbReference type="AlphaFoldDB" id="A0A2P8DNS2"/>
<dbReference type="OrthoDB" id="9806380at2"/>
<dbReference type="RefSeq" id="WP_106582184.1">
    <property type="nucleotide sequence ID" value="NZ_PYGA01000004.1"/>
</dbReference>
<organism evidence="2 3">
    <name type="scientific">Murinocardiopsis flavida</name>
    <dbReference type="NCBI Taxonomy" id="645275"/>
    <lineage>
        <taxon>Bacteria</taxon>
        <taxon>Bacillati</taxon>
        <taxon>Actinomycetota</taxon>
        <taxon>Actinomycetes</taxon>
        <taxon>Streptosporangiales</taxon>
        <taxon>Nocardiopsidaceae</taxon>
        <taxon>Murinocardiopsis</taxon>
    </lineage>
</organism>
<dbReference type="Gene3D" id="3.30.70.100">
    <property type="match status" value="1"/>
</dbReference>
<dbReference type="SUPFAM" id="SSF54909">
    <property type="entry name" value="Dimeric alpha+beta barrel"/>
    <property type="match status" value="1"/>
</dbReference>
<dbReference type="Proteomes" id="UP000240542">
    <property type="component" value="Unassembled WGS sequence"/>
</dbReference>
<dbReference type="EMBL" id="PYGA01000004">
    <property type="protein sequence ID" value="PSK98851.1"/>
    <property type="molecule type" value="Genomic_DNA"/>
</dbReference>
<gene>
    <name evidence="2" type="ORF">CLV63_10475</name>
</gene>